<evidence type="ECO:0000313" key="3">
    <source>
        <dbReference type="Proteomes" id="UP000607653"/>
    </source>
</evidence>
<feature type="signal peptide" evidence="1">
    <location>
        <begin position="1"/>
        <end position="29"/>
    </location>
</feature>
<protein>
    <submittedName>
        <fullName evidence="2">Uncharacterized protein</fullName>
    </submittedName>
</protein>
<accession>A0A822XY87</accession>
<name>A0A822XY87_NELNU</name>
<evidence type="ECO:0000256" key="1">
    <source>
        <dbReference type="SAM" id="SignalP"/>
    </source>
</evidence>
<dbReference type="Proteomes" id="UP000607653">
    <property type="component" value="Unassembled WGS sequence"/>
</dbReference>
<keyword evidence="3" id="KW-1185">Reference proteome</keyword>
<organism evidence="2 3">
    <name type="scientific">Nelumbo nucifera</name>
    <name type="common">Sacred lotus</name>
    <dbReference type="NCBI Taxonomy" id="4432"/>
    <lineage>
        <taxon>Eukaryota</taxon>
        <taxon>Viridiplantae</taxon>
        <taxon>Streptophyta</taxon>
        <taxon>Embryophyta</taxon>
        <taxon>Tracheophyta</taxon>
        <taxon>Spermatophyta</taxon>
        <taxon>Magnoliopsida</taxon>
        <taxon>Proteales</taxon>
        <taxon>Nelumbonaceae</taxon>
        <taxon>Nelumbo</taxon>
    </lineage>
</organism>
<gene>
    <name evidence="2" type="ORF">HUJ06_025634</name>
</gene>
<proteinExistence type="predicted"/>
<reference evidence="2 3" key="1">
    <citation type="journal article" date="2020" name="Mol. Biol. Evol.">
        <title>Distinct Expression and Methylation Patterns for Genes with Different Fates following a Single Whole-Genome Duplication in Flowering Plants.</title>
        <authorList>
            <person name="Shi T."/>
            <person name="Rahmani R.S."/>
            <person name="Gugger P.F."/>
            <person name="Wang M."/>
            <person name="Li H."/>
            <person name="Zhang Y."/>
            <person name="Li Z."/>
            <person name="Wang Q."/>
            <person name="Van de Peer Y."/>
            <person name="Marchal K."/>
            <person name="Chen J."/>
        </authorList>
    </citation>
    <scope>NUCLEOTIDE SEQUENCE [LARGE SCALE GENOMIC DNA]</scope>
    <source>
        <tissue evidence="2">Leaf</tissue>
    </source>
</reference>
<keyword evidence="1" id="KW-0732">Signal</keyword>
<comment type="caution">
    <text evidence="2">The sequence shown here is derived from an EMBL/GenBank/DDBJ whole genome shotgun (WGS) entry which is preliminary data.</text>
</comment>
<evidence type="ECO:0000313" key="2">
    <source>
        <dbReference type="EMBL" id="DAD24171.1"/>
    </source>
</evidence>
<dbReference type="EMBL" id="DUZY01000001">
    <property type="protein sequence ID" value="DAD24171.1"/>
    <property type="molecule type" value="Genomic_DNA"/>
</dbReference>
<feature type="chain" id="PRO_5032745777" evidence="1">
    <location>
        <begin position="30"/>
        <end position="84"/>
    </location>
</feature>
<dbReference type="AlphaFoldDB" id="A0A822XY87"/>
<sequence>MKKASFNLTIIMIFSLAILFGLLLSSTEAFNCYSDDQCKGKCKPSCPDVICRSTVCVCICHESAQANDTASVNPVQGLQAQATP</sequence>